<keyword evidence="4" id="KW-1185">Reference proteome</keyword>
<sequence length="326" mass="35697">MKQLDLLVIESALKWLAAGETIWLCTVLRTYGSAPRSPGALFAANSRGEYVGSLSGGCIEEDLLVKLKENWFQKKSEIIIYGEMSDHFRPNRQLPCGGTIDVLLERLEPAEANTIYLQAMMQAFTGKGELLKEVKLGESARLLPVSREQLPAGINEVNGVITLPLEAENRILIAGISAVALYTIDFATTLGFKVIVADDRQEELRQLESSPLIERVTLLKTFPATYLENEGASAQTAILSLTHDPRIDDFTMIAALETPAFYIGAMGSKRNSENRLARLRECTDYEEADLARIHAPIGLPIGSKTPAEIALAIVADIVRVKNGISL</sequence>
<organism evidence="3 4">
    <name type="scientific">Ignatzschineria indica</name>
    <dbReference type="NCBI Taxonomy" id="472583"/>
    <lineage>
        <taxon>Bacteria</taxon>
        <taxon>Pseudomonadati</taxon>
        <taxon>Pseudomonadota</taxon>
        <taxon>Gammaproteobacteria</taxon>
        <taxon>Cardiobacteriales</taxon>
        <taxon>Ignatzschineriaceae</taxon>
        <taxon>Ignatzschineria</taxon>
    </lineage>
</organism>
<proteinExistence type="predicted"/>
<comment type="caution">
    <text evidence="3">The sequence shown here is derived from an EMBL/GenBank/DDBJ whole genome shotgun (WGS) entry which is preliminary data.</text>
</comment>
<evidence type="ECO:0000313" key="4">
    <source>
        <dbReference type="Proteomes" id="UP000244948"/>
    </source>
</evidence>
<evidence type="ECO:0000259" key="1">
    <source>
        <dbReference type="Pfam" id="PF02625"/>
    </source>
</evidence>
<dbReference type="EMBL" id="QEWR01000003">
    <property type="protein sequence ID" value="PWD83115.1"/>
    <property type="molecule type" value="Genomic_DNA"/>
</dbReference>
<dbReference type="Pfam" id="PF02625">
    <property type="entry name" value="XdhC_CoxI"/>
    <property type="match status" value="1"/>
</dbReference>
<dbReference type="InterPro" id="IPR052698">
    <property type="entry name" value="MoCofactor_Util/Proc"/>
</dbReference>
<evidence type="ECO:0008006" key="5">
    <source>
        <dbReference type="Google" id="ProtNLM"/>
    </source>
</evidence>
<reference evidence="3 4" key="1">
    <citation type="journal article" date="2018" name="Genome Announc.">
        <title>Ignatzschineria cameli sp. nov., isolated from necrotic foot tissue of dromedaries (Camelus dromedarius) and associated maggots (Wohlfahrtia species) in Dubai.</title>
        <authorList>
            <person name="Tsang C.C."/>
            <person name="Tang J.Y."/>
            <person name="Fong J.Y."/>
            <person name="Kinne J."/>
            <person name="Lee H.H."/>
            <person name="Joseph M."/>
            <person name="Jose S."/>
            <person name="Schuster R.K."/>
            <person name="Tang Y."/>
            <person name="Sivakumar S."/>
            <person name="Chen J.H."/>
            <person name="Teng J.L."/>
            <person name="Lau S.K."/>
            <person name="Wernery U."/>
            <person name="Woo P.C."/>
        </authorList>
    </citation>
    <scope>NUCLEOTIDE SEQUENCE [LARGE SCALE GENOMIC DNA]</scope>
    <source>
        <strain evidence="3 4">KCTC 22643</strain>
    </source>
</reference>
<dbReference type="Gene3D" id="3.40.50.720">
    <property type="entry name" value="NAD(P)-binding Rossmann-like Domain"/>
    <property type="match status" value="1"/>
</dbReference>
<dbReference type="RefSeq" id="WP_109236329.1">
    <property type="nucleotide sequence ID" value="NZ_BMXZ01000002.1"/>
</dbReference>
<feature type="domain" description="XdhC- CoxI" evidence="1">
    <location>
        <begin position="15"/>
        <end position="78"/>
    </location>
</feature>
<evidence type="ECO:0000259" key="2">
    <source>
        <dbReference type="Pfam" id="PF13478"/>
    </source>
</evidence>
<dbReference type="InterPro" id="IPR003777">
    <property type="entry name" value="XdhC_CoxI"/>
</dbReference>
<protein>
    <recommendedName>
        <fullName evidence="5">XshC-Cox1 family protein</fullName>
    </recommendedName>
</protein>
<dbReference type="InterPro" id="IPR027051">
    <property type="entry name" value="XdhC_Rossmann_dom"/>
</dbReference>
<accession>A0A2U2AJV3</accession>
<feature type="domain" description="XdhC Rossmann" evidence="2">
    <location>
        <begin position="172"/>
        <end position="317"/>
    </location>
</feature>
<dbReference type="PANTHER" id="PTHR30388:SF4">
    <property type="entry name" value="MOLYBDENUM COFACTOR INSERTION CHAPERONE PAOD"/>
    <property type="match status" value="1"/>
</dbReference>
<dbReference type="PANTHER" id="PTHR30388">
    <property type="entry name" value="ALDEHYDE OXIDOREDUCTASE MOLYBDENUM COFACTOR ASSEMBLY PROTEIN"/>
    <property type="match status" value="1"/>
</dbReference>
<dbReference type="AlphaFoldDB" id="A0A2U2AJV3"/>
<evidence type="ECO:0000313" key="3">
    <source>
        <dbReference type="EMBL" id="PWD83115.1"/>
    </source>
</evidence>
<dbReference type="Proteomes" id="UP000244948">
    <property type="component" value="Unassembled WGS sequence"/>
</dbReference>
<gene>
    <name evidence="3" type="ORF">DC082_06775</name>
</gene>
<name>A0A2U2AJV3_9GAMM</name>
<dbReference type="Pfam" id="PF13478">
    <property type="entry name" value="XdhC_C"/>
    <property type="match status" value="1"/>
</dbReference>